<name>A0A0H2R455_9AGAM</name>
<evidence type="ECO:0000313" key="2">
    <source>
        <dbReference type="Proteomes" id="UP000053477"/>
    </source>
</evidence>
<dbReference type="Proteomes" id="UP000053477">
    <property type="component" value="Unassembled WGS sequence"/>
</dbReference>
<organism evidence="1 2">
    <name type="scientific">Schizopora paradoxa</name>
    <dbReference type="NCBI Taxonomy" id="27342"/>
    <lineage>
        <taxon>Eukaryota</taxon>
        <taxon>Fungi</taxon>
        <taxon>Dikarya</taxon>
        <taxon>Basidiomycota</taxon>
        <taxon>Agaricomycotina</taxon>
        <taxon>Agaricomycetes</taxon>
        <taxon>Hymenochaetales</taxon>
        <taxon>Schizoporaceae</taxon>
        <taxon>Schizopora</taxon>
    </lineage>
</organism>
<dbReference type="AlphaFoldDB" id="A0A0H2R455"/>
<evidence type="ECO:0000313" key="1">
    <source>
        <dbReference type="EMBL" id="KLO06117.1"/>
    </source>
</evidence>
<proteinExistence type="predicted"/>
<evidence type="ECO:0008006" key="3">
    <source>
        <dbReference type="Google" id="ProtNLM"/>
    </source>
</evidence>
<accession>A0A0H2R455</accession>
<protein>
    <recommendedName>
        <fullName evidence="3">BTB domain-containing protein</fullName>
    </recommendedName>
</protein>
<keyword evidence="2" id="KW-1185">Reference proteome</keyword>
<dbReference type="OrthoDB" id="3217871at2759"/>
<sequence length="332" mass="38127">MESQRSHKRRKGSDPGIVAPQQHEILWFPDGNIVLSTDVYLFKLYKGLLSMKSSVFRDMFDLVDAGAGRDDDDMVQEMYDGVPLVTLVGDRGEDVVHLMRAVFEHDFYHRDDKNTPLDVVTALLVLSTKYDFRELRKEVVMQISQQYPMSLKDFDYIDRYEAPLFGRPQSECDITLLKGAYNAGVDALLPILFLHCASQSMVSILCEVNSMNPECLCILLKGREKLGTRVDQFLMDLPERLQETSKVCKSSNADICKKGHYIELSLLARSYYRHTQFDLLYDFLHSECKSCATSVEKQVNKNRKEIWEEIPSYFGYPGWDDAKAKLKELIAS</sequence>
<gene>
    <name evidence="1" type="ORF">SCHPADRAFT_883109</name>
</gene>
<reference evidence="1 2" key="1">
    <citation type="submission" date="2015-04" db="EMBL/GenBank/DDBJ databases">
        <title>Complete genome sequence of Schizopora paradoxa KUC8140, a cosmopolitan wood degrader in East Asia.</title>
        <authorList>
            <consortium name="DOE Joint Genome Institute"/>
            <person name="Min B."/>
            <person name="Park H."/>
            <person name="Jang Y."/>
            <person name="Kim J.-J."/>
            <person name="Kim K.H."/>
            <person name="Pangilinan J."/>
            <person name="Lipzen A."/>
            <person name="Riley R."/>
            <person name="Grigoriev I.V."/>
            <person name="Spatafora J.W."/>
            <person name="Choi I.-G."/>
        </authorList>
    </citation>
    <scope>NUCLEOTIDE SEQUENCE [LARGE SCALE GENOMIC DNA]</scope>
    <source>
        <strain evidence="1 2">KUC8140</strain>
    </source>
</reference>
<dbReference type="InParanoid" id="A0A0H2R455"/>
<dbReference type="EMBL" id="KQ086235">
    <property type="protein sequence ID" value="KLO06117.1"/>
    <property type="molecule type" value="Genomic_DNA"/>
</dbReference>